<keyword evidence="2" id="KW-1133">Transmembrane helix</keyword>
<reference evidence="3 4" key="1">
    <citation type="journal article" date="2018" name="Int. J. Syst. Evol. Microbiol.">
        <title>Epidermidibacterium keratini gen. nov., sp. nov., a member of the family Sporichthyaceae, isolated from keratin epidermis.</title>
        <authorList>
            <person name="Lee D.G."/>
            <person name="Trujillo M.E."/>
            <person name="Kang S."/>
            <person name="Nam J.J."/>
            <person name="Kim Y.J."/>
        </authorList>
    </citation>
    <scope>NUCLEOTIDE SEQUENCE [LARGE SCALE GENOMIC DNA]</scope>
    <source>
        <strain evidence="3 4">EPI-7</strain>
    </source>
</reference>
<evidence type="ECO:0000313" key="3">
    <source>
        <dbReference type="EMBL" id="QHB99494.1"/>
    </source>
</evidence>
<dbReference type="InParanoid" id="A0A7L4YJN4"/>
<dbReference type="KEGG" id="eke:EK0264_03805"/>
<dbReference type="Proteomes" id="UP000463857">
    <property type="component" value="Chromosome"/>
</dbReference>
<protein>
    <submittedName>
        <fullName evidence="3">Uncharacterized protein</fullName>
    </submittedName>
</protein>
<name>A0A7L4YJN4_9ACTN</name>
<evidence type="ECO:0000313" key="4">
    <source>
        <dbReference type="Proteomes" id="UP000463857"/>
    </source>
</evidence>
<dbReference type="AlphaFoldDB" id="A0A7L4YJN4"/>
<keyword evidence="2" id="KW-0472">Membrane</keyword>
<evidence type="ECO:0000256" key="1">
    <source>
        <dbReference type="SAM" id="MobiDB-lite"/>
    </source>
</evidence>
<gene>
    <name evidence="3" type="ORF">EK0264_03805</name>
</gene>
<feature type="transmembrane region" description="Helical" evidence="2">
    <location>
        <begin position="37"/>
        <end position="59"/>
    </location>
</feature>
<dbReference type="RefSeq" id="WP_159543116.1">
    <property type="nucleotide sequence ID" value="NZ_CP047156.1"/>
</dbReference>
<organism evidence="3 4">
    <name type="scientific">Epidermidibacterium keratini</name>
    <dbReference type="NCBI Taxonomy" id="1891644"/>
    <lineage>
        <taxon>Bacteria</taxon>
        <taxon>Bacillati</taxon>
        <taxon>Actinomycetota</taxon>
        <taxon>Actinomycetes</taxon>
        <taxon>Sporichthyales</taxon>
        <taxon>Sporichthyaceae</taxon>
        <taxon>Epidermidibacterium</taxon>
    </lineage>
</organism>
<evidence type="ECO:0000256" key="2">
    <source>
        <dbReference type="SAM" id="Phobius"/>
    </source>
</evidence>
<keyword evidence="2" id="KW-0812">Transmembrane</keyword>
<feature type="transmembrane region" description="Helical" evidence="2">
    <location>
        <begin position="7"/>
        <end position="31"/>
    </location>
</feature>
<accession>A0A7L4YJN4</accession>
<feature type="region of interest" description="Disordered" evidence="1">
    <location>
        <begin position="85"/>
        <end position="105"/>
    </location>
</feature>
<keyword evidence="4" id="KW-1185">Reference proteome</keyword>
<proteinExistence type="predicted"/>
<dbReference type="EMBL" id="CP047156">
    <property type="protein sequence ID" value="QHB99494.1"/>
    <property type="molecule type" value="Genomic_DNA"/>
</dbReference>
<sequence length="105" mass="10193">MTRSKEPVLIISAVLVALTLLFGGMGVGGLGADNPTVALIGAWGTLATSAATAGMGAYLRGLVTPTSSIAAETIPTTGETVAGEASALPAGTPVDVVPSEQTPEG</sequence>